<protein>
    <recommendedName>
        <fullName evidence="1">TNase-like domain-containing protein</fullName>
    </recommendedName>
</protein>
<feature type="domain" description="TNase-like" evidence="1">
    <location>
        <begin position="1"/>
        <end position="99"/>
    </location>
</feature>
<dbReference type="AlphaFoldDB" id="A0A4V1KJ94"/>
<dbReference type="OrthoDB" id="309040at2"/>
<feature type="non-terminal residue" evidence="2">
    <location>
        <position position="107"/>
    </location>
</feature>
<dbReference type="InterPro" id="IPR035437">
    <property type="entry name" value="SNase_OB-fold_sf"/>
</dbReference>
<dbReference type="Proteomes" id="UP000289708">
    <property type="component" value="Unassembled WGS sequence"/>
</dbReference>
<evidence type="ECO:0000259" key="1">
    <source>
        <dbReference type="PROSITE" id="PS50830"/>
    </source>
</evidence>
<dbReference type="PROSITE" id="PS50830">
    <property type="entry name" value="TNASE_3"/>
    <property type="match status" value="1"/>
</dbReference>
<proteinExistence type="predicted"/>
<dbReference type="Pfam" id="PF00565">
    <property type="entry name" value="SNase"/>
    <property type="match status" value="1"/>
</dbReference>
<gene>
    <name evidence="2" type="ORF">EK403_11115</name>
</gene>
<evidence type="ECO:0000313" key="2">
    <source>
        <dbReference type="EMBL" id="RXF73402.1"/>
    </source>
</evidence>
<dbReference type="EMBL" id="RYFI01000009">
    <property type="protein sequence ID" value="RXF73402.1"/>
    <property type="molecule type" value="Genomic_DNA"/>
</dbReference>
<evidence type="ECO:0000313" key="3">
    <source>
        <dbReference type="Proteomes" id="UP000289708"/>
    </source>
</evidence>
<name>A0A4V1KJ94_9HYPH</name>
<organism evidence="2 3">
    <name type="scientific">Hansschlegelia zhihuaiae</name>
    <dbReference type="NCBI Taxonomy" id="405005"/>
    <lineage>
        <taxon>Bacteria</taxon>
        <taxon>Pseudomonadati</taxon>
        <taxon>Pseudomonadota</taxon>
        <taxon>Alphaproteobacteria</taxon>
        <taxon>Hyphomicrobiales</taxon>
        <taxon>Methylopilaceae</taxon>
        <taxon>Hansschlegelia</taxon>
    </lineage>
</organism>
<dbReference type="SUPFAM" id="SSF50199">
    <property type="entry name" value="Staphylococcal nuclease"/>
    <property type="match status" value="1"/>
</dbReference>
<accession>A0A4V1KJ94</accession>
<sequence>MLDGDTFEARVAAFPGHEVVTRVRIAGLDAPERRGRCDGETQAASAATEALRRLIDGRRLTLAEVRGDKYFGRVVARVSTSDAGDVAAALVAQGHGRAYAGGRRAGW</sequence>
<reference evidence="2 3" key="1">
    <citation type="submission" date="2018-12" db="EMBL/GenBank/DDBJ databases">
        <title>bacterium Hansschlegelia zhihuaiae S113.</title>
        <authorList>
            <person name="He J."/>
        </authorList>
    </citation>
    <scope>NUCLEOTIDE SEQUENCE [LARGE SCALE GENOMIC DNA]</scope>
    <source>
        <strain evidence="2 3">S 113</strain>
    </source>
</reference>
<comment type="caution">
    <text evidence="2">The sequence shown here is derived from an EMBL/GenBank/DDBJ whole genome shotgun (WGS) entry which is preliminary data.</text>
</comment>
<keyword evidence="3" id="KW-1185">Reference proteome</keyword>
<dbReference type="Gene3D" id="2.40.50.90">
    <property type="match status" value="1"/>
</dbReference>
<dbReference type="SMART" id="SM00318">
    <property type="entry name" value="SNc"/>
    <property type="match status" value="1"/>
</dbReference>
<dbReference type="InterPro" id="IPR016071">
    <property type="entry name" value="Staphylococal_nuclease_OB-fold"/>
</dbReference>